<dbReference type="Pfam" id="PF07394">
    <property type="entry name" value="DUF1501"/>
    <property type="match status" value="1"/>
</dbReference>
<dbReference type="SUPFAM" id="SSF53649">
    <property type="entry name" value="Alkaline phosphatase-like"/>
    <property type="match status" value="1"/>
</dbReference>
<dbReference type="AlphaFoldDB" id="A0A382BMD1"/>
<feature type="non-terminal residue" evidence="1">
    <location>
        <position position="1"/>
    </location>
</feature>
<protein>
    <submittedName>
        <fullName evidence="1">Uncharacterized protein</fullName>
    </submittedName>
</protein>
<reference evidence="1" key="1">
    <citation type="submission" date="2018-05" db="EMBL/GenBank/DDBJ databases">
        <authorList>
            <person name="Lanie J.A."/>
            <person name="Ng W.-L."/>
            <person name="Kazmierczak K.M."/>
            <person name="Andrzejewski T.M."/>
            <person name="Davidsen T.M."/>
            <person name="Wayne K.J."/>
            <person name="Tettelin H."/>
            <person name="Glass J.I."/>
            <person name="Rusch D."/>
            <person name="Podicherti R."/>
            <person name="Tsui H.-C.T."/>
            <person name="Winkler M.E."/>
        </authorList>
    </citation>
    <scope>NUCLEOTIDE SEQUENCE</scope>
</reference>
<dbReference type="Gene3D" id="3.40.720.10">
    <property type="entry name" value="Alkaline Phosphatase, subunit A"/>
    <property type="match status" value="1"/>
</dbReference>
<dbReference type="EMBL" id="UINC01030478">
    <property type="protein sequence ID" value="SVB14945.1"/>
    <property type="molecule type" value="Genomic_DNA"/>
</dbReference>
<accession>A0A382BMD1</accession>
<dbReference type="InterPro" id="IPR017850">
    <property type="entry name" value="Alkaline_phosphatase_core_sf"/>
</dbReference>
<organism evidence="1">
    <name type="scientific">marine metagenome</name>
    <dbReference type="NCBI Taxonomy" id="408172"/>
    <lineage>
        <taxon>unclassified sequences</taxon>
        <taxon>metagenomes</taxon>
        <taxon>ecological metagenomes</taxon>
    </lineage>
</organism>
<gene>
    <name evidence="1" type="ORF">METZ01_LOCUS167799</name>
</gene>
<dbReference type="PANTHER" id="PTHR43737">
    <property type="entry name" value="BLL7424 PROTEIN"/>
    <property type="match status" value="1"/>
</dbReference>
<name>A0A382BMD1_9ZZZZ</name>
<evidence type="ECO:0000313" key="1">
    <source>
        <dbReference type="EMBL" id="SVB14945.1"/>
    </source>
</evidence>
<sequence length="294" mass="33139">LPGFVALCPGLPVSDVSNWRSAFLPGICQGTYVDTRKKKVSEMLPNLRNELVSGEAQAKQLELFRKLNERHLAERQGDPDLEARIKSFELAFRMQTSATDAFDVEQEPLHVRERYGKTPQARQLLMARRLLERGVRYVQCYHGHVQPWDSHSNIHLEHRQLGHECDQGIAALLTDLKERGLFEDTLVLCGGEFGRTPAVELPQPGTGNVELGRDHNHYGFSLWLAGGGVKGGMTYGATDDFGYRAIDKPVHVHDLHATILHLMGFDHEKLTYRFSGRDFRLTDVYGKVVRGILA</sequence>
<proteinExistence type="predicted"/>
<dbReference type="PANTHER" id="PTHR43737:SF1">
    <property type="entry name" value="DUF1501 DOMAIN-CONTAINING PROTEIN"/>
    <property type="match status" value="1"/>
</dbReference>
<dbReference type="InterPro" id="IPR010869">
    <property type="entry name" value="DUF1501"/>
</dbReference>